<evidence type="ECO:0000256" key="2">
    <source>
        <dbReference type="ARBA" id="ARBA00007964"/>
    </source>
</evidence>
<evidence type="ECO:0000256" key="9">
    <source>
        <dbReference type="ARBA" id="ARBA00023141"/>
    </source>
</evidence>
<keyword evidence="7" id="KW-0560">Oxidoreductase</keyword>
<evidence type="ECO:0000256" key="1">
    <source>
        <dbReference type="ARBA" id="ARBA00005067"/>
    </source>
</evidence>
<evidence type="ECO:0000256" key="3">
    <source>
        <dbReference type="ARBA" id="ARBA00012068"/>
    </source>
</evidence>
<dbReference type="GO" id="GO:0006571">
    <property type="term" value="P:tyrosine biosynthetic process"/>
    <property type="evidence" value="ECO:0007669"/>
    <property type="project" value="UniProtKB-KW"/>
</dbReference>
<dbReference type="InterPro" id="IPR036291">
    <property type="entry name" value="NAD(P)-bd_dom_sf"/>
</dbReference>
<dbReference type="Pfam" id="PF20463">
    <property type="entry name" value="PDH_C"/>
    <property type="match status" value="1"/>
</dbReference>
<evidence type="ECO:0000259" key="11">
    <source>
        <dbReference type="PROSITE" id="PS51176"/>
    </source>
</evidence>
<dbReference type="SUPFAM" id="SSF51735">
    <property type="entry name" value="NAD(P)-binding Rossmann-fold domains"/>
    <property type="match status" value="1"/>
</dbReference>
<evidence type="ECO:0000256" key="4">
    <source>
        <dbReference type="ARBA" id="ARBA00016891"/>
    </source>
</evidence>
<reference evidence="12" key="2">
    <citation type="journal article" date="2021" name="PeerJ">
        <title>Extensive microbial diversity within the chicken gut microbiome revealed by metagenomics and culture.</title>
        <authorList>
            <person name="Gilroy R."/>
            <person name="Ravi A."/>
            <person name="Getino M."/>
            <person name="Pursley I."/>
            <person name="Horton D.L."/>
            <person name="Alikhan N.F."/>
            <person name="Baker D."/>
            <person name="Gharbi K."/>
            <person name="Hall N."/>
            <person name="Watson M."/>
            <person name="Adriaenssens E.M."/>
            <person name="Foster-Nyarko E."/>
            <person name="Jarju S."/>
            <person name="Secka A."/>
            <person name="Antonio M."/>
            <person name="Oren A."/>
            <person name="Chaudhuri R.R."/>
            <person name="La Ragione R."/>
            <person name="Hildebrand F."/>
            <person name="Pallen M.J."/>
        </authorList>
    </citation>
    <scope>NUCLEOTIDE SEQUENCE</scope>
    <source>
        <strain evidence="12">ChiW13-3771</strain>
    </source>
</reference>
<keyword evidence="8" id="KW-0520">NAD</keyword>
<keyword evidence="5" id="KW-0827">Tyrosine biosynthesis</keyword>
<dbReference type="Proteomes" id="UP000824201">
    <property type="component" value="Unassembled WGS sequence"/>
</dbReference>
<protein>
    <recommendedName>
        <fullName evidence="4">Prephenate dehydrogenase</fullName>
        <ecNumber evidence="3">1.3.1.12</ecNumber>
    </recommendedName>
</protein>
<dbReference type="InterPro" id="IPR003099">
    <property type="entry name" value="Prephen_DH"/>
</dbReference>
<dbReference type="PROSITE" id="PS51176">
    <property type="entry name" value="PDH_ADH"/>
    <property type="match status" value="1"/>
</dbReference>
<dbReference type="InterPro" id="IPR050812">
    <property type="entry name" value="Preph/Arog_dehydrog"/>
</dbReference>
<keyword evidence="9" id="KW-0057">Aromatic amino acid biosynthesis</keyword>
<comment type="catalytic activity">
    <reaction evidence="10">
        <text>prephenate + NAD(+) = 3-(4-hydroxyphenyl)pyruvate + CO2 + NADH</text>
        <dbReference type="Rhea" id="RHEA:13869"/>
        <dbReference type="ChEBI" id="CHEBI:16526"/>
        <dbReference type="ChEBI" id="CHEBI:29934"/>
        <dbReference type="ChEBI" id="CHEBI:36242"/>
        <dbReference type="ChEBI" id="CHEBI:57540"/>
        <dbReference type="ChEBI" id="CHEBI:57945"/>
        <dbReference type="EC" id="1.3.1.12"/>
    </reaction>
</comment>
<dbReference type="InterPro" id="IPR046826">
    <property type="entry name" value="PDH_N"/>
</dbReference>
<name>A0A9D1JED2_9FIRM</name>
<dbReference type="InterPro" id="IPR008927">
    <property type="entry name" value="6-PGluconate_DH-like_C_sf"/>
</dbReference>
<keyword evidence="6" id="KW-0028">Amino-acid biosynthesis</keyword>
<dbReference type="FunFam" id="3.40.50.720:FF:000208">
    <property type="entry name" value="Prephenate dehydrogenase"/>
    <property type="match status" value="1"/>
</dbReference>
<evidence type="ECO:0000313" key="12">
    <source>
        <dbReference type="EMBL" id="HIR89655.1"/>
    </source>
</evidence>
<comment type="caution">
    <text evidence="12">The sequence shown here is derived from an EMBL/GenBank/DDBJ whole genome shotgun (WGS) entry which is preliminary data.</text>
</comment>
<comment type="pathway">
    <text evidence="1">Amino-acid biosynthesis; L-tyrosine biosynthesis; (4-hydroxyphenyl)pyruvate from prephenate (NAD(+) route): step 1/1.</text>
</comment>
<dbReference type="EC" id="1.3.1.12" evidence="3"/>
<dbReference type="GO" id="GO:0004665">
    <property type="term" value="F:prephenate dehydrogenase (NADP+) activity"/>
    <property type="evidence" value="ECO:0007669"/>
    <property type="project" value="InterPro"/>
</dbReference>
<dbReference type="PANTHER" id="PTHR21363:SF0">
    <property type="entry name" value="PREPHENATE DEHYDROGENASE [NADP(+)]"/>
    <property type="match status" value="1"/>
</dbReference>
<dbReference type="GO" id="GO:0008977">
    <property type="term" value="F:prephenate dehydrogenase (NAD+) activity"/>
    <property type="evidence" value="ECO:0007669"/>
    <property type="project" value="UniProtKB-EC"/>
</dbReference>
<dbReference type="Gene3D" id="1.10.3660.10">
    <property type="entry name" value="6-phosphogluconate dehydrogenase C-terminal like domain"/>
    <property type="match status" value="1"/>
</dbReference>
<dbReference type="AlphaFoldDB" id="A0A9D1JED2"/>
<evidence type="ECO:0000313" key="13">
    <source>
        <dbReference type="Proteomes" id="UP000824201"/>
    </source>
</evidence>
<dbReference type="GO" id="GO:0070403">
    <property type="term" value="F:NAD+ binding"/>
    <property type="evidence" value="ECO:0007669"/>
    <property type="project" value="InterPro"/>
</dbReference>
<accession>A0A9D1JED2</accession>
<organism evidence="12 13">
    <name type="scientific">Candidatus Fimimorpha faecalis</name>
    <dbReference type="NCBI Taxonomy" id="2840824"/>
    <lineage>
        <taxon>Bacteria</taxon>
        <taxon>Bacillati</taxon>
        <taxon>Bacillota</taxon>
        <taxon>Clostridia</taxon>
        <taxon>Eubacteriales</taxon>
        <taxon>Candidatus Fimimorpha</taxon>
    </lineage>
</organism>
<feature type="domain" description="Prephenate/arogenate dehydrogenase" evidence="11">
    <location>
        <begin position="2"/>
        <end position="289"/>
    </location>
</feature>
<comment type="similarity">
    <text evidence="2">Belongs to the prephenate/arogenate dehydrogenase family.</text>
</comment>
<dbReference type="FunFam" id="1.10.3660.10:FF:000003">
    <property type="entry name" value="Prephenate dehydrogenase"/>
    <property type="match status" value="1"/>
</dbReference>
<evidence type="ECO:0000256" key="6">
    <source>
        <dbReference type="ARBA" id="ARBA00022605"/>
    </source>
</evidence>
<dbReference type="InterPro" id="IPR046825">
    <property type="entry name" value="PDH_C"/>
</dbReference>
<dbReference type="EMBL" id="DVHN01000165">
    <property type="protein sequence ID" value="HIR89655.1"/>
    <property type="molecule type" value="Genomic_DNA"/>
</dbReference>
<sequence>MRTFGFIGLGLIGGSLAKGIKRLHPNDCIMAYDHAQETLQMALKEQVIDIILSDIDEHISSCDFVILCTPVSYNVSYLKAIKPFLKPDAILTDVGSTKTSIHEQIIELGLENCFIGGHPMTGSERSGYEASNDHLMENAYYIITPTSKSTQSQIDRMISFALDLSAIPMVLDYKKHDYIVAAISHLPHIIASSLINLVRDSDTKEQTMKQVAAGGFKDITRIASSSPIMWQQICMENSENIIHILLDYISSLNHIVKVMQNKDSDAIFRLFEESGEYRNSIPDRSSGPIKKEYSLYCDIIDESGAIATIATTLAIHQISIKNIGIIHNREFEQGVLKIEFYTEQACMDAAKQLTSCNYQIYVR</sequence>
<reference evidence="12" key="1">
    <citation type="submission" date="2020-10" db="EMBL/GenBank/DDBJ databases">
        <authorList>
            <person name="Gilroy R."/>
        </authorList>
    </citation>
    <scope>NUCLEOTIDE SEQUENCE</scope>
    <source>
        <strain evidence="12">ChiW13-3771</strain>
    </source>
</reference>
<gene>
    <name evidence="12" type="ORF">IAC96_11975</name>
</gene>
<dbReference type="Gene3D" id="3.40.50.720">
    <property type="entry name" value="NAD(P)-binding Rossmann-like Domain"/>
    <property type="match status" value="1"/>
</dbReference>
<proteinExistence type="inferred from homology"/>
<evidence type="ECO:0000256" key="10">
    <source>
        <dbReference type="ARBA" id="ARBA00049260"/>
    </source>
</evidence>
<dbReference type="Pfam" id="PF02153">
    <property type="entry name" value="PDH_N"/>
    <property type="match status" value="1"/>
</dbReference>
<evidence type="ECO:0000256" key="5">
    <source>
        <dbReference type="ARBA" id="ARBA00022498"/>
    </source>
</evidence>
<evidence type="ECO:0000256" key="8">
    <source>
        <dbReference type="ARBA" id="ARBA00023027"/>
    </source>
</evidence>
<dbReference type="PANTHER" id="PTHR21363">
    <property type="entry name" value="PREPHENATE DEHYDROGENASE"/>
    <property type="match status" value="1"/>
</dbReference>
<evidence type="ECO:0000256" key="7">
    <source>
        <dbReference type="ARBA" id="ARBA00023002"/>
    </source>
</evidence>
<dbReference type="SUPFAM" id="SSF48179">
    <property type="entry name" value="6-phosphogluconate dehydrogenase C-terminal domain-like"/>
    <property type="match status" value="1"/>
</dbReference>